<dbReference type="PANTHER" id="PTHR42085:SF1">
    <property type="entry name" value="F-BOX DOMAIN-CONTAINING PROTEIN"/>
    <property type="match status" value="1"/>
</dbReference>
<name>A0AAV9GV54_9PEZI</name>
<accession>A0AAV9GV54</accession>
<keyword evidence="2" id="KW-1185">Reference proteome</keyword>
<dbReference type="AlphaFoldDB" id="A0AAV9GV54"/>
<dbReference type="Proteomes" id="UP001321760">
    <property type="component" value="Unassembled WGS sequence"/>
</dbReference>
<sequence length="307" mass="35616">MANADTHQSAFLSIPGELRNKIYRILFIYSKPTSSGRRRGNIRHSGQLIRTCKQVYNESLSILYGERTFGVTISNIHGPHVGGLLIDKVLDDVMFNTRHCKEFRQKHRQAVLPHIRRLHIDIEYTYAHRLRTIRHDVRNIVHRLQQDDIRPLDFLELNCKLDYEDQCNANYRTEEWDSYITDIDGDETECCAMLRTWFGSLRNVKEVVINGLPDKDAEILRRRLQTRTKDEEGSVLPEAPEMALAAMYAALEKHAEGIPACAEDLEKALSAAEGDQVEDFRTRKNAIQESLKKHWEAINSDKKLWKF</sequence>
<evidence type="ECO:0000313" key="2">
    <source>
        <dbReference type="Proteomes" id="UP001321760"/>
    </source>
</evidence>
<protein>
    <submittedName>
        <fullName evidence="1">Uncharacterized protein</fullName>
    </submittedName>
</protein>
<reference evidence="1" key="1">
    <citation type="journal article" date="2023" name="Mol. Phylogenet. Evol.">
        <title>Genome-scale phylogeny and comparative genomics of the fungal order Sordariales.</title>
        <authorList>
            <person name="Hensen N."/>
            <person name="Bonometti L."/>
            <person name="Westerberg I."/>
            <person name="Brannstrom I.O."/>
            <person name="Guillou S."/>
            <person name="Cros-Aarteil S."/>
            <person name="Calhoun S."/>
            <person name="Haridas S."/>
            <person name="Kuo A."/>
            <person name="Mondo S."/>
            <person name="Pangilinan J."/>
            <person name="Riley R."/>
            <person name="LaButti K."/>
            <person name="Andreopoulos B."/>
            <person name="Lipzen A."/>
            <person name="Chen C."/>
            <person name="Yan M."/>
            <person name="Daum C."/>
            <person name="Ng V."/>
            <person name="Clum A."/>
            <person name="Steindorff A."/>
            <person name="Ohm R.A."/>
            <person name="Martin F."/>
            <person name="Silar P."/>
            <person name="Natvig D.O."/>
            <person name="Lalanne C."/>
            <person name="Gautier V."/>
            <person name="Ament-Velasquez S.L."/>
            <person name="Kruys A."/>
            <person name="Hutchinson M.I."/>
            <person name="Powell A.J."/>
            <person name="Barry K."/>
            <person name="Miller A.N."/>
            <person name="Grigoriev I.V."/>
            <person name="Debuchy R."/>
            <person name="Gladieux P."/>
            <person name="Hiltunen Thoren M."/>
            <person name="Johannesson H."/>
        </authorList>
    </citation>
    <scope>NUCLEOTIDE SEQUENCE</scope>
    <source>
        <strain evidence="1">PSN243</strain>
    </source>
</reference>
<comment type="caution">
    <text evidence="1">The sequence shown here is derived from an EMBL/GenBank/DDBJ whole genome shotgun (WGS) entry which is preliminary data.</text>
</comment>
<proteinExistence type="predicted"/>
<gene>
    <name evidence="1" type="ORF">QBC34DRAFT_460849</name>
</gene>
<reference evidence="1" key="2">
    <citation type="submission" date="2023-05" db="EMBL/GenBank/DDBJ databases">
        <authorList>
            <consortium name="Lawrence Berkeley National Laboratory"/>
            <person name="Steindorff A."/>
            <person name="Hensen N."/>
            <person name="Bonometti L."/>
            <person name="Westerberg I."/>
            <person name="Brannstrom I.O."/>
            <person name="Guillou S."/>
            <person name="Cros-Aarteil S."/>
            <person name="Calhoun S."/>
            <person name="Haridas S."/>
            <person name="Kuo A."/>
            <person name="Mondo S."/>
            <person name="Pangilinan J."/>
            <person name="Riley R."/>
            <person name="Labutti K."/>
            <person name="Andreopoulos B."/>
            <person name="Lipzen A."/>
            <person name="Chen C."/>
            <person name="Yanf M."/>
            <person name="Daum C."/>
            <person name="Ng V."/>
            <person name="Clum A."/>
            <person name="Ohm R."/>
            <person name="Martin F."/>
            <person name="Silar P."/>
            <person name="Natvig D."/>
            <person name="Lalanne C."/>
            <person name="Gautier V."/>
            <person name="Ament-Velasquez S.L."/>
            <person name="Kruys A."/>
            <person name="Hutchinson M.I."/>
            <person name="Powell A.J."/>
            <person name="Barry K."/>
            <person name="Miller A.N."/>
            <person name="Grigoriev I.V."/>
            <person name="Debuchy R."/>
            <person name="Gladieux P."/>
            <person name="Thoren M.H."/>
            <person name="Johannesson H."/>
        </authorList>
    </citation>
    <scope>NUCLEOTIDE SEQUENCE</scope>
    <source>
        <strain evidence="1">PSN243</strain>
    </source>
</reference>
<dbReference type="PANTHER" id="PTHR42085">
    <property type="entry name" value="F-BOX DOMAIN-CONTAINING PROTEIN"/>
    <property type="match status" value="1"/>
</dbReference>
<dbReference type="EMBL" id="MU865932">
    <property type="protein sequence ID" value="KAK4450441.1"/>
    <property type="molecule type" value="Genomic_DNA"/>
</dbReference>
<evidence type="ECO:0000313" key="1">
    <source>
        <dbReference type="EMBL" id="KAK4450441.1"/>
    </source>
</evidence>
<organism evidence="1 2">
    <name type="scientific">Podospora aff. communis PSN243</name>
    <dbReference type="NCBI Taxonomy" id="3040156"/>
    <lineage>
        <taxon>Eukaryota</taxon>
        <taxon>Fungi</taxon>
        <taxon>Dikarya</taxon>
        <taxon>Ascomycota</taxon>
        <taxon>Pezizomycotina</taxon>
        <taxon>Sordariomycetes</taxon>
        <taxon>Sordariomycetidae</taxon>
        <taxon>Sordariales</taxon>
        <taxon>Podosporaceae</taxon>
        <taxon>Podospora</taxon>
    </lineage>
</organism>
<dbReference type="InterPro" id="IPR038883">
    <property type="entry name" value="AN11006-like"/>
</dbReference>